<gene>
    <name evidence="2" type="ORF">DRE_05071</name>
</gene>
<dbReference type="PANTHER" id="PTHR41390:SF1">
    <property type="entry name" value="NADH-UBIQUINONE OXIDOREDUCTASE 213 KDA SUBUNIT"/>
    <property type="match status" value="1"/>
</dbReference>
<evidence type="ECO:0000313" key="3">
    <source>
        <dbReference type="Proteomes" id="UP000024837"/>
    </source>
</evidence>
<feature type="transmembrane region" description="Helical" evidence="1">
    <location>
        <begin position="20"/>
        <end position="42"/>
    </location>
</feature>
<reference evidence="2 3" key="1">
    <citation type="submission" date="2013-05" db="EMBL/GenBank/DDBJ databases">
        <title>Drechslerella stenobrocha genome reveals carnivorous origination and mechanical trapping mechanism of predatory fungi.</title>
        <authorList>
            <person name="Liu X."/>
            <person name="Zhang W."/>
            <person name="Liu K."/>
        </authorList>
    </citation>
    <scope>NUCLEOTIDE SEQUENCE [LARGE SCALE GENOMIC DNA]</scope>
    <source>
        <strain evidence="2 3">248</strain>
    </source>
</reference>
<sequence length="223" mass="23783">MKEEDAALTSADAVRKGPSLLSTALAIGAVTGSCGGFVGAIVATLKNHPRKGVYVVGTAVNCFIVGSGFYATRETLSQNMYARNQMQPIPPNDRIILSGAAAATVGGIWGSIIGVRSHAIPGLLVFGAAGISGQAILNRIAANKDIRREDHEGAKEPEASILSRILSSENSPVRKLSQQEYIDKLREKQLYIDAEIALIDEEIEELRLKLKEEDPGGTKKRSS</sequence>
<dbReference type="OrthoDB" id="5565730at2759"/>
<accession>W7HRD2</accession>
<feature type="transmembrane region" description="Helical" evidence="1">
    <location>
        <begin position="54"/>
        <end position="73"/>
    </location>
</feature>
<dbReference type="Proteomes" id="UP000024837">
    <property type="component" value="Unassembled WGS sequence"/>
</dbReference>
<name>W7HRD2_9PEZI</name>
<proteinExistence type="predicted"/>
<dbReference type="HOGENOM" id="CLU_094649_1_0_1"/>
<evidence type="ECO:0000256" key="1">
    <source>
        <dbReference type="SAM" id="Phobius"/>
    </source>
</evidence>
<keyword evidence="1" id="KW-0472">Membrane</keyword>
<feature type="transmembrane region" description="Helical" evidence="1">
    <location>
        <begin position="119"/>
        <end position="137"/>
    </location>
</feature>
<evidence type="ECO:0000313" key="2">
    <source>
        <dbReference type="EMBL" id="EWC45734.1"/>
    </source>
</evidence>
<feature type="transmembrane region" description="Helical" evidence="1">
    <location>
        <begin position="94"/>
        <end position="113"/>
    </location>
</feature>
<dbReference type="PROSITE" id="PS51257">
    <property type="entry name" value="PROKAR_LIPOPROTEIN"/>
    <property type="match status" value="1"/>
</dbReference>
<keyword evidence="1" id="KW-1133">Transmembrane helix</keyword>
<keyword evidence="3" id="KW-1185">Reference proteome</keyword>
<dbReference type="PANTHER" id="PTHR41390">
    <property type="entry name" value="CHROMOSOME 7, WHOLE GENOME SHOTGUN SEQUENCE"/>
    <property type="match status" value="1"/>
</dbReference>
<dbReference type="EMBL" id="KI966424">
    <property type="protein sequence ID" value="EWC45734.1"/>
    <property type="molecule type" value="Genomic_DNA"/>
</dbReference>
<dbReference type="AlphaFoldDB" id="W7HRD2"/>
<protein>
    <submittedName>
        <fullName evidence="2">Uncharacterized protein</fullName>
    </submittedName>
</protein>
<organism evidence="2 3">
    <name type="scientific">Drechslerella stenobrocha 248</name>
    <dbReference type="NCBI Taxonomy" id="1043628"/>
    <lineage>
        <taxon>Eukaryota</taxon>
        <taxon>Fungi</taxon>
        <taxon>Dikarya</taxon>
        <taxon>Ascomycota</taxon>
        <taxon>Pezizomycotina</taxon>
        <taxon>Orbiliomycetes</taxon>
        <taxon>Orbiliales</taxon>
        <taxon>Orbiliaceae</taxon>
        <taxon>Drechslerella</taxon>
    </lineage>
</organism>
<keyword evidence="1" id="KW-0812">Transmembrane</keyword>